<feature type="transmembrane region" description="Helical" evidence="1">
    <location>
        <begin position="91"/>
        <end position="109"/>
    </location>
</feature>
<feature type="transmembrane region" description="Helical" evidence="1">
    <location>
        <begin position="58"/>
        <end position="79"/>
    </location>
</feature>
<evidence type="ECO:0000313" key="3">
    <source>
        <dbReference type="Proteomes" id="UP000550609"/>
    </source>
</evidence>
<feature type="transmembrane region" description="Helical" evidence="1">
    <location>
        <begin position="121"/>
        <end position="143"/>
    </location>
</feature>
<evidence type="ECO:0000256" key="1">
    <source>
        <dbReference type="SAM" id="Phobius"/>
    </source>
</evidence>
<organism evidence="2 3">
    <name type="scientific">Stenotrophomonas koreensis</name>
    <dbReference type="NCBI Taxonomy" id="266128"/>
    <lineage>
        <taxon>Bacteria</taxon>
        <taxon>Pseudomonadati</taxon>
        <taxon>Pseudomonadota</taxon>
        <taxon>Gammaproteobacteria</taxon>
        <taxon>Lysobacterales</taxon>
        <taxon>Lysobacteraceae</taxon>
        <taxon>Stenotrophomonas</taxon>
    </lineage>
</organism>
<reference evidence="2 3" key="1">
    <citation type="submission" date="2020-08" db="EMBL/GenBank/DDBJ databases">
        <title>Stenotrophomonas sp. W1S232.</title>
        <authorList>
            <person name="Deng Y."/>
        </authorList>
    </citation>
    <scope>NUCLEOTIDE SEQUENCE [LARGE SCALE GENOMIC DNA]</scope>
    <source>
        <strain evidence="2 3">W1S232</strain>
    </source>
</reference>
<feature type="transmembrane region" description="Helical" evidence="1">
    <location>
        <begin position="150"/>
        <end position="173"/>
    </location>
</feature>
<dbReference type="Proteomes" id="UP000550609">
    <property type="component" value="Unassembled WGS sequence"/>
</dbReference>
<dbReference type="RefSeq" id="WP_182622072.1">
    <property type="nucleotide sequence ID" value="NZ_JACIUV010000003.1"/>
</dbReference>
<keyword evidence="1" id="KW-1133">Transmembrane helix</keyword>
<name>A0A7W3V0W0_9GAMM</name>
<feature type="transmembrane region" description="Helical" evidence="1">
    <location>
        <begin position="179"/>
        <end position="197"/>
    </location>
</feature>
<protein>
    <recommendedName>
        <fullName evidence="4">DUF998 domain-containing protein</fullName>
    </recommendedName>
</protein>
<evidence type="ECO:0000313" key="2">
    <source>
        <dbReference type="EMBL" id="MBB1116922.1"/>
    </source>
</evidence>
<evidence type="ECO:0008006" key="4">
    <source>
        <dbReference type="Google" id="ProtNLM"/>
    </source>
</evidence>
<accession>A0A7W3V0W0</accession>
<dbReference type="EMBL" id="JACIUV010000003">
    <property type="protein sequence ID" value="MBB1116922.1"/>
    <property type="molecule type" value="Genomic_DNA"/>
</dbReference>
<gene>
    <name evidence="2" type="ORF">H4O09_07665</name>
</gene>
<keyword evidence="1" id="KW-0472">Membrane</keyword>
<sequence length="208" mass="22160">MPQPVWSRFSFPAALIAASLFAAGVLLACVQVPEYRLMQHPLALLGTLPGWQGGVFRWLLFVLPGLLMGISALCLPPALLATRPGRISQHLLVIAALGFMLMGMLPIAPHGPLETAMRAQAMAWLLWLAAVFAALFIQAMALLHTGRQRWAVAALASALLLLVLSLLPLAWLPGPVAQLLAWAGWMVCAAVLAQVGARGRPVVTSDPD</sequence>
<dbReference type="AlphaFoldDB" id="A0A7W3V0W0"/>
<comment type="caution">
    <text evidence="2">The sequence shown here is derived from an EMBL/GenBank/DDBJ whole genome shotgun (WGS) entry which is preliminary data.</text>
</comment>
<proteinExistence type="predicted"/>
<keyword evidence="1" id="KW-0812">Transmembrane</keyword>